<dbReference type="Gene3D" id="2.60.40.1180">
    <property type="entry name" value="Golgi alpha-mannosidase II"/>
    <property type="match status" value="1"/>
</dbReference>
<dbReference type="AlphaFoldDB" id="A0A2W1LI70"/>
<dbReference type="GO" id="GO:0004565">
    <property type="term" value="F:beta-galactosidase activity"/>
    <property type="evidence" value="ECO:0007669"/>
    <property type="project" value="InterPro"/>
</dbReference>
<organism evidence="2 3">
    <name type="scientific">Paenibacillus sambharensis</name>
    <dbReference type="NCBI Taxonomy" id="1803190"/>
    <lineage>
        <taxon>Bacteria</taxon>
        <taxon>Bacillati</taxon>
        <taxon>Bacillota</taxon>
        <taxon>Bacilli</taxon>
        <taxon>Bacillales</taxon>
        <taxon>Paenibacillaceae</taxon>
        <taxon>Paenibacillus</taxon>
    </lineage>
</organism>
<evidence type="ECO:0000259" key="1">
    <source>
        <dbReference type="Pfam" id="PF08533"/>
    </source>
</evidence>
<gene>
    <name evidence="2" type="ORF">DNH61_19990</name>
</gene>
<dbReference type="InterPro" id="IPR013780">
    <property type="entry name" value="Glyco_hydro_b"/>
</dbReference>
<evidence type="ECO:0000313" key="3">
    <source>
        <dbReference type="Proteomes" id="UP000249522"/>
    </source>
</evidence>
<evidence type="ECO:0000313" key="2">
    <source>
        <dbReference type="EMBL" id="PZD94224.1"/>
    </source>
</evidence>
<comment type="caution">
    <text evidence="2">The sequence shown here is derived from an EMBL/GenBank/DDBJ whole genome shotgun (WGS) entry which is preliminary data.</text>
</comment>
<dbReference type="Pfam" id="PF08533">
    <property type="entry name" value="Glyco_hydro_42C"/>
    <property type="match status" value="1"/>
</dbReference>
<dbReference type="Proteomes" id="UP000249522">
    <property type="component" value="Unassembled WGS sequence"/>
</dbReference>
<reference evidence="2 3" key="1">
    <citation type="submission" date="2018-06" db="EMBL/GenBank/DDBJ databases">
        <title>Paenibacillus imtechensis sp. nov.</title>
        <authorList>
            <person name="Pinnaka A.K."/>
            <person name="Singh H."/>
            <person name="Kaur M."/>
        </authorList>
    </citation>
    <scope>NUCLEOTIDE SEQUENCE [LARGE SCALE GENOMIC DNA]</scope>
    <source>
        <strain evidence="2 3">SMB1</strain>
    </source>
</reference>
<dbReference type="InterPro" id="IPR013739">
    <property type="entry name" value="Beta_galactosidase_C"/>
</dbReference>
<accession>A0A2W1LI70</accession>
<proteinExistence type="predicted"/>
<name>A0A2W1LI70_9BACL</name>
<protein>
    <recommendedName>
        <fullName evidence="1">Beta-galactosidase C-terminal domain-containing protein</fullName>
    </recommendedName>
</protein>
<dbReference type="GO" id="GO:0006012">
    <property type="term" value="P:galactose metabolic process"/>
    <property type="evidence" value="ECO:0007669"/>
    <property type="project" value="InterPro"/>
</dbReference>
<feature type="domain" description="Beta-galactosidase C-terminal" evidence="1">
    <location>
        <begin position="38"/>
        <end position="93"/>
    </location>
</feature>
<keyword evidence="3" id="KW-1185">Reference proteome</keyword>
<dbReference type="EMBL" id="QKRB01000054">
    <property type="protein sequence ID" value="PZD94224.1"/>
    <property type="molecule type" value="Genomic_DNA"/>
</dbReference>
<sequence>MCGATGQAVLRRPYRIQESELIGLKTPVGDWLTVPAEVELGIRSSGDADYIFLFNYSAKSAAIRAKKAMKELLTGKLIDNDAEIPPYGVMIIELNK</sequence>